<evidence type="ECO:0008006" key="5">
    <source>
        <dbReference type="Google" id="ProtNLM"/>
    </source>
</evidence>
<feature type="signal peptide" evidence="2">
    <location>
        <begin position="1"/>
        <end position="18"/>
    </location>
</feature>
<sequence length="638" mass="62160">MNALVRPFALLSLGLTLAACGGGPVTPPGTPVASLNDSGAGSLREAISAAAPGDTLRLTTSGTLTLTRPLVVDKDVTIVAKGVTVDAAGTGRALEIAKGVTVTVTGGTLKGGTGAVLPASVNIHRAEQPGPARQDPRADVHPDRIRLQATTTPPNVGGVLLNRGSLILDGVTVTGGRANLGGGIYNDAGATLTLRGTTTVTGNTATLLDPTDLTLAQGYGGGIYTLGTVNVNGGSVSGNTAVYSGGGLRGGVGSRMTVSGGKVDGNACTLPFTGTSAADADGCAGGGIFTRGDLSITGGSVTNNTATYFGGGVTVQATCTDATCTTLTYPTFTMSGGTVEGNATTGTADNGGGGLWLYSTGTISGGSIRGNRSMYGGGIDSWHDLNITGGAIENNTATENGGGVTLSHDGAYHIGGTARVTGNAAMNAGGGVYVTGKAQATMDGGQIAGNSVTGTPDGGGGVRISGSSAFTLAGGEIRDNTALKTGAGVTVGGQFTMTGGSITGNTVKGTTSTDNPAHQGGGGVRLYAGSRATMSGGTISGNRARWGAGVVIDGPYQTSPTSEFTLSGGTVSGNTIVDSSNVGGGFFNMGTLTITSGNVTGNTATQHGGGVYNSKTATYSQPGGSVSGNTPDDVYTSP</sequence>
<dbReference type="PROSITE" id="PS51257">
    <property type="entry name" value="PROKAR_LIPOPROTEIN"/>
    <property type="match status" value="1"/>
</dbReference>
<organism evidence="3 4">
    <name type="scientific">Deinococcus sonorensis</name>
    <dbReference type="NCBI Taxonomy" id="309891"/>
    <lineage>
        <taxon>Bacteria</taxon>
        <taxon>Thermotogati</taxon>
        <taxon>Deinococcota</taxon>
        <taxon>Deinococci</taxon>
        <taxon>Deinococcales</taxon>
        <taxon>Deinococcaceae</taxon>
        <taxon>Deinococcus</taxon>
    </lineage>
</organism>
<dbReference type="RefSeq" id="WP_380130187.1">
    <property type="nucleotide sequence ID" value="NZ_JBHSEG010000029.1"/>
</dbReference>
<dbReference type="InterPro" id="IPR006626">
    <property type="entry name" value="PbH1"/>
</dbReference>
<feature type="region of interest" description="Disordered" evidence="1">
    <location>
        <begin position="605"/>
        <end position="638"/>
    </location>
</feature>
<dbReference type="SMART" id="SM00710">
    <property type="entry name" value="PbH1"/>
    <property type="match status" value="11"/>
</dbReference>
<evidence type="ECO:0000313" key="4">
    <source>
        <dbReference type="Proteomes" id="UP001595939"/>
    </source>
</evidence>
<gene>
    <name evidence="3" type="ORF">ACFO0P_22645</name>
</gene>
<evidence type="ECO:0000313" key="3">
    <source>
        <dbReference type="EMBL" id="MFC4456587.1"/>
    </source>
</evidence>
<dbReference type="InterPro" id="IPR012334">
    <property type="entry name" value="Pectin_lyas_fold"/>
</dbReference>
<dbReference type="Gene3D" id="2.160.20.10">
    <property type="entry name" value="Single-stranded right-handed beta-helix, Pectin lyase-like"/>
    <property type="match status" value="1"/>
</dbReference>
<accession>A0ABV8YFA8</accession>
<dbReference type="SUPFAM" id="SSF51126">
    <property type="entry name" value="Pectin lyase-like"/>
    <property type="match status" value="2"/>
</dbReference>
<name>A0ABV8YFA8_9DEIO</name>
<comment type="caution">
    <text evidence="3">The sequence shown here is derived from an EMBL/GenBank/DDBJ whole genome shotgun (WGS) entry which is preliminary data.</text>
</comment>
<dbReference type="InterPro" id="IPR011050">
    <property type="entry name" value="Pectin_lyase_fold/virulence"/>
</dbReference>
<keyword evidence="4" id="KW-1185">Reference proteome</keyword>
<evidence type="ECO:0000256" key="1">
    <source>
        <dbReference type="SAM" id="MobiDB-lite"/>
    </source>
</evidence>
<keyword evidence="2" id="KW-0732">Signal</keyword>
<dbReference type="Proteomes" id="UP001595939">
    <property type="component" value="Unassembled WGS sequence"/>
</dbReference>
<protein>
    <recommendedName>
        <fullName evidence="5">Right handed beta helix domain-containing protein</fullName>
    </recommendedName>
</protein>
<evidence type="ECO:0000256" key="2">
    <source>
        <dbReference type="SAM" id="SignalP"/>
    </source>
</evidence>
<reference evidence="4" key="1">
    <citation type="journal article" date="2019" name="Int. J. Syst. Evol. Microbiol.">
        <title>The Global Catalogue of Microorganisms (GCM) 10K type strain sequencing project: providing services to taxonomists for standard genome sequencing and annotation.</title>
        <authorList>
            <consortium name="The Broad Institute Genomics Platform"/>
            <consortium name="The Broad Institute Genome Sequencing Center for Infectious Disease"/>
            <person name="Wu L."/>
            <person name="Ma J."/>
        </authorList>
    </citation>
    <scope>NUCLEOTIDE SEQUENCE [LARGE SCALE GENOMIC DNA]</scope>
    <source>
        <strain evidence="4">CCUG 39970</strain>
    </source>
</reference>
<feature type="compositionally biased region" description="Polar residues" evidence="1">
    <location>
        <begin position="613"/>
        <end position="638"/>
    </location>
</feature>
<feature type="chain" id="PRO_5046320617" description="Right handed beta helix domain-containing protein" evidence="2">
    <location>
        <begin position="19"/>
        <end position="638"/>
    </location>
</feature>
<proteinExistence type="predicted"/>
<dbReference type="EMBL" id="JBHSEG010000029">
    <property type="protein sequence ID" value="MFC4456587.1"/>
    <property type="molecule type" value="Genomic_DNA"/>
</dbReference>